<keyword evidence="3" id="KW-1185">Reference proteome</keyword>
<dbReference type="RefSeq" id="WP_078929157.1">
    <property type="nucleotide sequence ID" value="NZ_FUXX01000034.1"/>
</dbReference>
<dbReference type="Pfam" id="PF13519">
    <property type="entry name" value="VWA_2"/>
    <property type="match status" value="1"/>
</dbReference>
<dbReference type="PROSITE" id="PS50234">
    <property type="entry name" value="VWFA"/>
    <property type="match status" value="1"/>
</dbReference>
<dbReference type="InterPro" id="IPR002035">
    <property type="entry name" value="VWF_A"/>
</dbReference>
<dbReference type="Proteomes" id="UP000242432">
    <property type="component" value="Unassembled WGS sequence"/>
</dbReference>
<dbReference type="EMBL" id="FUXX01000034">
    <property type="protein sequence ID" value="SKA66210.1"/>
    <property type="molecule type" value="Genomic_DNA"/>
</dbReference>
<organism evidence="2 3">
    <name type="scientific">Succinivibrio dextrinosolvens DSM 3072</name>
    <dbReference type="NCBI Taxonomy" id="1123324"/>
    <lineage>
        <taxon>Bacteria</taxon>
        <taxon>Pseudomonadati</taxon>
        <taxon>Pseudomonadota</taxon>
        <taxon>Gammaproteobacteria</taxon>
        <taxon>Aeromonadales</taxon>
        <taxon>Succinivibrionaceae</taxon>
        <taxon>Succinivibrio</taxon>
    </lineage>
</organism>
<dbReference type="InterPro" id="IPR036465">
    <property type="entry name" value="vWFA_dom_sf"/>
</dbReference>
<gene>
    <name evidence="2" type="ORF">SAMN02745213_01778</name>
</gene>
<name>A0A1T4VMM1_9GAMM</name>
<evidence type="ECO:0000313" key="3">
    <source>
        <dbReference type="Proteomes" id="UP000242432"/>
    </source>
</evidence>
<proteinExistence type="predicted"/>
<dbReference type="SMART" id="SM00327">
    <property type="entry name" value="VWA"/>
    <property type="match status" value="1"/>
</dbReference>
<reference evidence="3" key="1">
    <citation type="submission" date="2017-02" db="EMBL/GenBank/DDBJ databases">
        <authorList>
            <person name="Varghese N."/>
            <person name="Submissions S."/>
        </authorList>
    </citation>
    <scope>NUCLEOTIDE SEQUENCE [LARGE SCALE GENOMIC DNA]</scope>
    <source>
        <strain evidence="3">DSM 3072</strain>
    </source>
</reference>
<accession>A0A1T4VMM1</accession>
<protein>
    <submittedName>
        <fullName evidence="2">von Willebrand factor type A domain-containing protein</fullName>
    </submittedName>
</protein>
<dbReference type="Gene3D" id="3.40.50.410">
    <property type="entry name" value="von Willebrand factor, type A domain"/>
    <property type="match status" value="1"/>
</dbReference>
<feature type="domain" description="VWFA" evidence="1">
    <location>
        <begin position="200"/>
        <end position="312"/>
    </location>
</feature>
<evidence type="ECO:0000313" key="2">
    <source>
        <dbReference type="EMBL" id="SKA66210.1"/>
    </source>
</evidence>
<dbReference type="AlphaFoldDB" id="A0A1T4VMM1"/>
<dbReference type="SUPFAM" id="SSF53300">
    <property type="entry name" value="vWA-like"/>
    <property type="match status" value="1"/>
</dbReference>
<sequence>MLRIVRVYKTGVSDDLMSFSFVSKKWQKELLYQLNINTYTVFAQPIIDEDYVNFVTSVTGNFDYISEQNSFIYNKELKQYDKDLSEILSFLQSNTKLNDQSLNSTRETLIRILKSLDKKYIFEKRNIVSVPLVDETKKPVIVPPPIPKPITTSVIKERLNLKPFFPILPLLLLIFLGLYKYLDDSEEKCILITAENNKPQFELIIDSSSSMIESYGTSNRITLAKAAAKELIRTLDPKITVGLIDVNGCPKAKYIGEFPFAKRNNLINSIENLTPPQTGGTPLVDALRKLSSNMDGVNSEAIGIIITDGEDSCEFANHFQTNPIISSCILTNNPDLNLKDVCQDTENDNFCKQMKVPNNACALGKESAKGCTIITNRKLCYEIKDIFNSHCEVSKEIHKRQPKLKIHTIMIGSNYDISCISKNTGGEFFTAKNATELIHHLKKAGANLQKVCE</sequence>
<evidence type="ECO:0000259" key="1">
    <source>
        <dbReference type="PROSITE" id="PS50234"/>
    </source>
</evidence>